<evidence type="ECO:0000259" key="1">
    <source>
        <dbReference type="PROSITE" id="PS50181"/>
    </source>
</evidence>
<evidence type="ECO:0000313" key="2">
    <source>
        <dbReference type="EMBL" id="KAF2729815.1"/>
    </source>
</evidence>
<sequence>MANLHDLPDELLLQILRHTSMHGTQQDLHNLSLVSRTIYSVASEALYYSPETNICDNENTQSPVVALTATLLKRHDLSSMVKSLALDMQCSATRGHLPSCSLRSSARRHRSQHCTCTCPFSNFKMAPFQHLKSLGIASCDNPWVLRAEEQPLVAFAGLMIALTPNLEMLKLKTCHCTNACAQFSSFYGPGPKEQVVRLWPGLQNLKTLDVEAQHYSYAYLTIPALSSLRLRRIASELDLFQPSAPSTVQELELEFCLPVWRTLERLSRSTETNMCIFFGNFKKCKVLRVWVVSGATLQYSRENPGQLLANAGIYVSMFSARYSRFIDALGPLHNCLEMLVIDVPSNHADYLSSMGHFRGTMKPFEQLKHVVVPKQIFDESRGLPDQFPSCVQTVELLAHNTVDLPTLTAIFQEPEMHVAALGMLERFALHTYVEQRGDEFNGECGYMVTSLGRRGVERRLYDESRFPEWSSRRTF</sequence>
<protein>
    <recommendedName>
        <fullName evidence="1">F-box domain-containing protein</fullName>
    </recommendedName>
</protein>
<dbReference type="InterPro" id="IPR001810">
    <property type="entry name" value="F-box_dom"/>
</dbReference>
<name>A0A9P4QNX1_9PLEO</name>
<proteinExistence type="predicted"/>
<dbReference type="Pfam" id="PF12937">
    <property type="entry name" value="F-box-like"/>
    <property type="match status" value="1"/>
</dbReference>
<dbReference type="PROSITE" id="PS50181">
    <property type="entry name" value="FBOX"/>
    <property type="match status" value="1"/>
</dbReference>
<comment type="caution">
    <text evidence="2">The sequence shown here is derived from an EMBL/GenBank/DDBJ whole genome shotgun (WGS) entry which is preliminary data.</text>
</comment>
<evidence type="ECO:0000313" key="3">
    <source>
        <dbReference type="Proteomes" id="UP000799444"/>
    </source>
</evidence>
<dbReference type="OrthoDB" id="3750626at2759"/>
<feature type="domain" description="F-box" evidence="1">
    <location>
        <begin position="1"/>
        <end position="51"/>
    </location>
</feature>
<accession>A0A9P4QNX1</accession>
<gene>
    <name evidence="2" type="ORF">EJ04DRAFT_587770</name>
</gene>
<organism evidence="2 3">
    <name type="scientific">Polyplosphaeria fusca</name>
    <dbReference type="NCBI Taxonomy" id="682080"/>
    <lineage>
        <taxon>Eukaryota</taxon>
        <taxon>Fungi</taxon>
        <taxon>Dikarya</taxon>
        <taxon>Ascomycota</taxon>
        <taxon>Pezizomycotina</taxon>
        <taxon>Dothideomycetes</taxon>
        <taxon>Pleosporomycetidae</taxon>
        <taxon>Pleosporales</taxon>
        <taxon>Tetraplosphaeriaceae</taxon>
        <taxon>Polyplosphaeria</taxon>
    </lineage>
</organism>
<reference evidence="2" key="1">
    <citation type="journal article" date="2020" name="Stud. Mycol.">
        <title>101 Dothideomycetes genomes: a test case for predicting lifestyles and emergence of pathogens.</title>
        <authorList>
            <person name="Haridas S."/>
            <person name="Albert R."/>
            <person name="Binder M."/>
            <person name="Bloem J."/>
            <person name="Labutti K."/>
            <person name="Salamov A."/>
            <person name="Andreopoulos B."/>
            <person name="Baker S."/>
            <person name="Barry K."/>
            <person name="Bills G."/>
            <person name="Bluhm B."/>
            <person name="Cannon C."/>
            <person name="Castanera R."/>
            <person name="Culley D."/>
            <person name="Daum C."/>
            <person name="Ezra D."/>
            <person name="Gonzalez J."/>
            <person name="Henrissat B."/>
            <person name="Kuo A."/>
            <person name="Liang C."/>
            <person name="Lipzen A."/>
            <person name="Lutzoni F."/>
            <person name="Magnuson J."/>
            <person name="Mondo S."/>
            <person name="Nolan M."/>
            <person name="Ohm R."/>
            <person name="Pangilinan J."/>
            <person name="Park H.-J."/>
            <person name="Ramirez L."/>
            <person name="Alfaro M."/>
            <person name="Sun H."/>
            <person name="Tritt A."/>
            <person name="Yoshinaga Y."/>
            <person name="Zwiers L.-H."/>
            <person name="Turgeon B."/>
            <person name="Goodwin S."/>
            <person name="Spatafora J."/>
            <person name="Crous P."/>
            <person name="Grigoriev I."/>
        </authorList>
    </citation>
    <scope>NUCLEOTIDE SEQUENCE</scope>
    <source>
        <strain evidence="2">CBS 125425</strain>
    </source>
</reference>
<dbReference type="AlphaFoldDB" id="A0A9P4QNX1"/>
<dbReference type="EMBL" id="ML996234">
    <property type="protein sequence ID" value="KAF2729815.1"/>
    <property type="molecule type" value="Genomic_DNA"/>
</dbReference>
<keyword evidence="3" id="KW-1185">Reference proteome</keyword>
<dbReference type="Proteomes" id="UP000799444">
    <property type="component" value="Unassembled WGS sequence"/>
</dbReference>